<dbReference type="GeneID" id="22111146"/>
<accession>A0A097EX60</accession>
<dbReference type="KEGG" id="vg:22111146"/>
<dbReference type="Proteomes" id="UP000029889">
    <property type="component" value="Segment"/>
</dbReference>
<evidence type="ECO:0000313" key="2">
    <source>
        <dbReference type="Proteomes" id="UP000029889"/>
    </source>
</evidence>
<sequence length="69" mass="7995">MAKETNAQVLDITDFDRTVNYIQFQIHQAEEALAVFHGTGARPIRFAHLIAWKKSLQEELSELRKANRK</sequence>
<name>A0A097EX60_9CAUD</name>
<evidence type="ECO:0000313" key="1">
    <source>
        <dbReference type="EMBL" id="AIT14003.1"/>
    </source>
</evidence>
<reference evidence="1 2" key="1">
    <citation type="submission" date="2014-09" db="EMBL/GenBank/DDBJ databases">
        <authorList>
            <person name="Lapin J.S."/>
            <person name="Pope W.H."/>
            <person name="Hua J."/>
            <person name="Ford M.E."/>
            <person name="Conway J.F."/>
            <person name="Hatfull G.F."/>
            <person name="Hendrix R.W."/>
        </authorList>
    </citation>
    <scope>NUCLEOTIDE SEQUENCE [LARGE SCALE GENOMIC DNA]</scope>
</reference>
<keyword evidence="2" id="KW-1185">Reference proteome</keyword>
<protein>
    <submittedName>
        <fullName evidence="1">Uncharacterized protein</fullName>
    </submittedName>
</protein>
<dbReference type="RefSeq" id="YP_009101700.1">
    <property type="nucleotide sequence ID" value="NC_025447.1"/>
</dbReference>
<dbReference type="EMBL" id="KM507819">
    <property type="protein sequence ID" value="AIT14003.1"/>
    <property type="molecule type" value="Genomic_DNA"/>
</dbReference>
<organism evidence="1 2">
    <name type="scientific">Escherichia phage 121Q</name>
    <dbReference type="NCBI Taxonomy" id="1555202"/>
    <lineage>
        <taxon>Viruses</taxon>
        <taxon>Duplodnaviria</taxon>
        <taxon>Heunggongvirae</taxon>
        <taxon>Uroviricota</taxon>
        <taxon>Caudoviricetes</taxon>
        <taxon>Asteriusvirus</taxon>
        <taxon>Asteriusvirus av121Q</taxon>
    </lineage>
</organism>
<gene>
    <name evidence="1" type="primary">106</name>
    <name evidence="1" type="ORF">PBI_121Q_106</name>
</gene>
<dbReference type="OrthoDB" id="24456at10239"/>
<proteinExistence type="predicted"/>